<dbReference type="InterPro" id="IPR014729">
    <property type="entry name" value="Rossmann-like_a/b/a_fold"/>
</dbReference>
<dbReference type="Gene3D" id="3.40.50.620">
    <property type="entry name" value="HUPs"/>
    <property type="match status" value="1"/>
</dbReference>
<evidence type="ECO:0000256" key="3">
    <source>
        <dbReference type="ARBA" id="ARBA00013161"/>
    </source>
</evidence>
<evidence type="ECO:0000256" key="6">
    <source>
        <dbReference type="ARBA" id="ARBA00022598"/>
    </source>
</evidence>
<dbReference type="InterPro" id="IPR001412">
    <property type="entry name" value="aa-tRNA-synth_I_CS"/>
</dbReference>
<evidence type="ECO:0000256" key="4">
    <source>
        <dbReference type="ARBA" id="ARBA00013782"/>
    </source>
</evidence>
<dbReference type="NCBIfam" id="TIGR00233">
    <property type="entry name" value="trpS"/>
    <property type="match status" value="1"/>
</dbReference>
<evidence type="ECO:0000256" key="12">
    <source>
        <dbReference type="RuleBase" id="RU363036"/>
    </source>
</evidence>
<dbReference type="CDD" id="cd00806">
    <property type="entry name" value="TrpRS_core"/>
    <property type="match status" value="1"/>
</dbReference>
<gene>
    <name evidence="14" type="ORF">KFE25_007381</name>
</gene>
<comment type="caution">
    <text evidence="14">The sequence shown here is derived from an EMBL/GenBank/DDBJ whole genome shotgun (WGS) entry which is preliminary data.</text>
</comment>
<feature type="region of interest" description="Disordered" evidence="13">
    <location>
        <begin position="1"/>
        <end position="24"/>
    </location>
</feature>
<evidence type="ECO:0000256" key="7">
    <source>
        <dbReference type="ARBA" id="ARBA00022741"/>
    </source>
</evidence>
<protein>
    <recommendedName>
        <fullName evidence="4">Tryptophan--tRNA ligase, cytoplasmic</fullName>
        <ecNumber evidence="3">6.1.1.2</ecNumber>
    </recommendedName>
    <alternativeName>
        <fullName evidence="11">Tryptophanyl-tRNA synthetase</fullName>
    </alternativeName>
</protein>
<feature type="compositionally biased region" description="Low complexity" evidence="13">
    <location>
        <begin position="1"/>
        <end position="20"/>
    </location>
</feature>
<dbReference type="Pfam" id="PF00579">
    <property type="entry name" value="tRNA-synt_1b"/>
    <property type="match status" value="1"/>
</dbReference>
<dbReference type="GO" id="GO:0006436">
    <property type="term" value="P:tryptophanyl-tRNA aminoacylation"/>
    <property type="evidence" value="ECO:0007669"/>
    <property type="project" value="InterPro"/>
</dbReference>
<keyword evidence="9 12" id="KW-0648">Protein biosynthesis</keyword>
<dbReference type="GO" id="GO:0005524">
    <property type="term" value="F:ATP binding"/>
    <property type="evidence" value="ECO:0007669"/>
    <property type="project" value="UniProtKB-KW"/>
</dbReference>
<keyword evidence="5" id="KW-0963">Cytoplasm</keyword>
<evidence type="ECO:0000256" key="10">
    <source>
        <dbReference type="ARBA" id="ARBA00023146"/>
    </source>
</evidence>
<dbReference type="PROSITE" id="PS00178">
    <property type="entry name" value="AA_TRNA_LIGASE_I"/>
    <property type="match status" value="1"/>
</dbReference>
<dbReference type="PRINTS" id="PR01039">
    <property type="entry name" value="TRNASYNTHTRP"/>
</dbReference>
<dbReference type="AlphaFoldDB" id="A0A8J6CII7"/>
<dbReference type="FunFam" id="1.10.240.10:FF:000003">
    <property type="entry name" value="Tryptophan--tRNA ligase, cytoplasmic"/>
    <property type="match status" value="1"/>
</dbReference>
<evidence type="ECO:0000256" key="8">
    <source>
        <dbReference type="ARBA" id="ARBA00022840"/>
    </source>
</evidence>
<dbReference type="InterPro" id="IPR002306">
    <property type="entry name" value="Trp-tRNA-ligase"/>
</dbReference>
<dbReference type="GO" id="GO:0005737">
    <property type="term" value="C:cytoplasm"/>
    <property type="evidence" value="ECO:0007669"/>
    <property type="project" value="UniProtKB-SubCell"/>
</dbReference>
<keyword evidence="7 12" id="KW-0547">Nucleotide-binding</keyword>
<dbReference type="GO" id="GO:0004830">
    <property type="term" value="F:tryptophan-tRNA ligase activity"/>
    <property type="evidence" value="ECO:0007669"/>
    <property type="project" value="UniProtKB-EC"/>
</dbReference>
<dbReference type="Proteomes" id="UP000751190">
    <property type="component" value="Unassembled WGS sequence"/>
</dbReference>
<keyword evidence="10 12" id="KW-0030">Aminoacyl-tRNA synthetase</keyword>
<name>A0A8J6CII7_DIALT</name>
<dbReference type="FunFam" id="3.40.50.620:FF:000033">
    <property type="entry name" value="tryptophan--tRNA ligase, cytoplasmic"/>
    <property type="match status" value="1"/>
</dbReference>
<evidence type="ECO:0000313" key="14">
    <source>
        <dbReference type="EMBL" id="KAG8468863.1"/>
    </source>
</evidence>
<sequence length="407" mass="45393">MSAPLVPTEPAAADAAPAATGDDDDVVDPFNVTSASSTGINYDRLIVKFGSTAITEDMVARLERVTNMRAHPWIRRGIFFSHRDLGSILDHVERGGRMYLYTGRGPSSEALHLGHLVPFMFTKYLQDAFKCPLVIQLTDDEKFLWKDHSLAETYRLGKENCKDIIACGFDISRTFIFSDYEYVGHMYPNIVRIQKTFTYSTIKAAFGFSDSDNVGKHAFPAVQAAPSFSSSFPHIFGADERVPCLIPCAIDQDPYFRLTRDAAPKLGFLKPALVHSKFFPSLHGFGTKMSASDESSAIYVTDTPKQIRDKIVKYAFSGGRDSVEEHRRLGANLAVDVPFAYLTFFLFDDERLERIRAEYSSGRMLTGEIKAELVGVLQPLVAAHQRARLAATDEAVRTFMSVRKLDV</sequence>
<evidence type="ECO:0000313" key="15">
    <source>
        <dbReference type="Proteomes" id="UP000751190"/>
    </source>
</evidence>
<evidence type="ECO:0000256" key="2">
    <source>
        <dbReference type="ARBA" id="ARBA00005594"/>
    </source>
</evidence>
<dbReference type="Gene3D" id="1.10.240.10">
    <property type="entry name" value="Tyrosyl-Transfer RNA Synthetase"/>
    <property type="match status" value="1"/>
</dbReference>
<keyword evidence="6 12" id="KW-0436">Ligase</keyword>
<dbReference type="EC" id="6.1.1.2" evidence="3"/>
<dbReference type="EMBL" id="JAGTXO010000003">
    <property type="protein sequence ID" value="KAG8468863.1"/>
    <property type="molecule type" value="Genomic_DNA"/>
</dbReference>
<comment type="similarity">
    <text evidence="2 12">Belongs to the class-I aminoacyl-tRNA synthetase family.</text>
</comment>
<evidence type="ECO:0000256" key="1">
    <source>
        <dbReference type="ARBA" id="ARBA00004496"/>
    </source>
</evidence>
<evidence type="ECO:0000256" key="11">
    <source>
        <dbReference type="ARBA" id="ARBA00030268"/>
    </source>
</evidence>
<keyword evidence="15" id="KW-1185">Reference proteome</keyword>
<proteinExistence type="inferred from homology"/>
<organism evidence="14 15">
    <name type="scientific">Diacronema lutheri</name>
    <name type="common">Unicellular marine alga</name>
    <name type="synonym">Monochrysis lutheri</name>
    <dbReference type="NCBI Taxonomy" id="2081491"/>
    <lineage>
        <taxon>Eukaryota</taxon>
        <taxon>Haptista</taxon>
        <taxon>Haptophyta</taxon>
        <taxon>Pavlovophyceae</taxon>
        <taxon>Pavlovales</taxon>
        <taxon>Pavlovaceae</taxon>
        <taxon>Diacronema</taxon>
    </lineage>
</organism>
<evidence type="ECO:0000256" key="9">
    <source>
        <dbReference type="ARBA" id="ARBA00022917"/>
    </source>
</evidence>
<evidence type="ECO:0000256" key="13">
    <source>
        <dbReference type="SAM" id="MobiDB-lite"/>
    </source>
</evidence>
<dbReference type="SUPFAM" id="SSF52374">
    <property type="entry name" value="Nucleotidylyl transferase"/>
    <property type="match status" value="1"/>
</dbReference>
<comment type="subcellular location">
    <subcellularLocation>
        <location evidence="1">Cytoplasm</location>
    </subcellularLocation>
</comment>
<dbReference type="PANTHER" id="PTHR10055">
    <property type="entry name" value="TRYPTOPHANYL-TRNA SYNTHETASE"/>
    <property type="match status" value="1"/>
</dbReference>
<dbReference type="PANTHER" id="PTHR10055:SF1">
    <property type="entry name" value="TRYPTOPHAN--TRNA LIGASE, CYTOPLASMIC"/>
    <property type="match status" value="1"/>
</dbReference>
<keyword evidence="8 12" id="KW-0067">ATP-binding</keyword>
<reference evidence="14" key="1">
    <citation type="submission" date="2021-05" db="EMBL/GenBank/DDBJ databases">
        <title>The genome of the haptophyte Pavlova lutheri (Diacronema luteri, Pavlovales) - a model for lipid biosynthesis in eukaryotic algae.</title>
        <authorList>
            <person name="Hulatt C.J."/>
            <person name="Posewitz M.C."/>
        </authorList>
    </citation>
    <scope>NUCLEOTIDE SEQUENCE</scope>
    <source>
        <strain evidence="14">NIVA-4/92</strain>
    </source>
</reference>
<dbReference type="InterPro" id="IPR002305">
    <property type="entry name" value="aa-tRNA-synth_Ic"/>
</dbReference>
<evidence type="ECO:0000256" key="5">
    <source>
        <dbReference type="ARBA" id="ARBA00022490"/>
    </source>
</evidence>
<dbReference type="OrthoDB" id="10261385at2759"/>
<accession>A0A8J6CII7</accession>
<dbReference type="OMA" id="SIYHRFM"/>